<name>A0A2K9UZ77_VIBAL</name>
<keyword evidence="2" id="KW-0378">Hydrolase</keyword>
<dbReference type="AlphaFoldDB" id="A0A2K9UZ77"/>
<dbReference type="EMBL" id="MG456577">
    <property type="protein sequence ID" value="AUV50333.1"/>
    <property type="molecule type" value="Genomic_DNA"/>
</dbReference>
<dbReference type="InterPro" id="IPR011105">
    <property type="entry name" value="Cell_wall_hydrolase_SleB"/>
</dbReference>
<evidence type="ECO:0000313" key="2">
    <source>
        <dbReference type="EMBL" id="AUV50333.1"/>
    </source>
</evidence>
<accession>A0A2K9UZ77</accession>
<proteinExistence type="predicted"/>
<dbReference type="GO" id="GO:0016787">
    <property type="term" value="F:hydrolase activity"/>
    <property type="evidence" value="ECO:0007669"/>
    <property type="project" value="UniProtKB-KW"/>
</dbReference>
<keyword evidence="2" id="KW-0614">Plasmid</keyword>
<protein>
    <submittedName>
        <fullName evidence="2">Cell wall hydrolase</fullName>
    </submittedName>
</protein>
<geneLocation type="plasmid" evidence="2">
    <name>pVb1978</name>
</geneLocation>
<sequence length="246" mass="25865">MDLFAILATCAALSGAAPQPETPISPADCEAAAADYQANLQSVELSNEDRDAIARVAFAEAANQGDSGLAGVVYTIINRLISGQWGNTVTAVVNAPRQFEPVHSAGGWRKLPALSPTQQTRVDTIINLAMEGRLPDLTNGALFFQNPDVVAQREAAGKVSEGLTHFGGSTPSAVIQDHTFYASINNGGSGNQAAPVRVQAERRPEAKAWDIYGKAQDGELSQTQSWDVFANGGAGETVLADGREDQ</sequence>
<organism evidence="2">
    <name type="scientific">Vibrio alginolyticus</name>
    <dbReference type="NCBI Taxonomy" id="663"/>
    <lineage>
        <taxon>Bacteria</taxon>
        <taxon>Pseudomonadati</taxon>
        <taxon>Pseudomonadota</taxon>
        <taxon>Gammaproteobacteria</taxon>
        <taxon>Vibrionales</taxon>
        <taxon>Vibrionaceae</taxon>
        <taxon>Vibrio</taxon>
    </lineage>
</organism>
<reference evidence="2" key="1">
    <citation type="submission" date="2017-11" db="EMBL/GenBank/DDBJ databases">
        <title>Genetic charecterization of a blaVIM-1-Carrying plasmid in Vibrio alginolyticus.</title>
        <authorList>
            <person name="Zheng Z."/>
            <person name="Li R."/>
            <person name="Chen S."/>
        </authorList>
    </citation>
    <scope>NUCLEOTIDE SEQUENCE</scope>
    <source>
        <strain evidence="2">Vb1978</strain>
        <plasmid evidence="2">pVb1978</plasmid>
    </source>
</reference>
<dbReference type="InterPro" id="IPR042047">
    <property type="entry name" value="SleB_dom1"/>
</dbReference>
<evidence type="ECO:0000259" key="1">
    <source>
        <dbReference type="Pfam" id="PF07486"/>
    </source>
</evidence>
<dbReference type="Gene3D" id="1.10.10.2520">
    <property type="entry name" value="Cell wall hydrolase SleB, domain 1"/>
    <property type="match status" value="1"/>
</dbReference>
<feature type="domain" description="Cell wall hydrolase SleB" evidence="1">
    <location>
        <begin position="64"/>
        <end position="161"/>
    </location>
</feature>
<dbReference type="Pfam" id="PF07486">
    <property type="entry name" value="Hydrolase_2"/>
    <property type="match status" value="1"/>
</dbReference>
<dbReference type="RefSeq" id="WP_114320494.1">
    <property type="nucleotide sequence ID" value="NZ_MG456577.1"/>
</dbReference>